<dbReference type="Gramene" id="TraesCS1A03G0448800.1">
    <property type="protein sequence ID" value="TraesCS1A03G0448800.1.CDS"/>
    <property type="gene ID" value="TraesCS1A03G0448800"/>
</dbReference>
<dbReference type="PANTHER" id="PTHR45786:SF74">
    <property type="entry name" value="ATP-DEPENDENT DNA HELICASE"/>
    <property type="match status" value="1"/>
</dbReference>
<evidence type="ECO:0000313" key="3">
    <source>
        <dbReference type="EnsemblPlants" id="TraesCS1A02G165500.1"/>
    </source>
</evidence>
<proteinExistence type="predicted"/>
<organism evidence="3">
    <name type="scientific">Triticum aestivum</name>
    <name type="common">Wheat</name>
    <dbReference type="NCBI Taxonomy" id="4565"/>
    <lineage>
        <taxon>Eukaryota</taxon>
        <taxon>Viridiplantae</taxon>
        <taxon>Streptophyta</taxon>
        <taxon>Embryophyta</taxon>
        <taxon>Tracheophyta</taxon>
        <taxon>Spermatophyta</taxon>
        <taxon>Magnoliopsida</taxon>
        <taxon>Liliopsida</taxon>
        <taxon>Poales</taxon>
        <taxon>Poaceae</taxon>
        <taxon>BOP clade</taxon>
        <taxon>Pooideae</taxon>
        <taxon>Triticodae</taxon>
        <taxon>Triticeae</taxon>
        <taxon>Triticinae</taxon>
        <taxon>Triticum</taxon>
    </lineage>
</organism>
<protein>
    <recommendedName>
        <fullName evidence="2">Helitron helicase-like domain-containing protein</fullName>
    </recommendedName>
</protein>
<dbReference type="PANTHER" id="PTHR45786">
    <property type="entry name" value="DNA BINDING PROTEIN-LIKE"/>
    <property type="match status" value="1"/>
</dbReference>
<dbReference type="Gramene" id="TraesLDM1A03G00081920.1">
    <property type="protein sequence ID" value="TraesLDM1A03G00081920.1"/>
    <property type="gene ID" value="TraesLDM1A03G00081920"/>
</dbReference>
<dbReference type="OrthoDB" id="1900198at2759"/>
<dbReference type="Gramene" id="TraesSYM1A03G00084950.1">
    <property type="protein sequence ID" value="TraesSYM1A03G00084950.1"/>
    <property type="gene ID" value="TraesSYM1A03G00084950"/>
</dbReference>
<dbReference type="Gramene" id="TraesROB_scaffold_034054_01G000200.1">
    <property type="protein sequence ID" value="TraesROB_scaffold_034054_01G000200.1"/>
    <property type="gene ID" value="TraesROB_scaffold_034054_01G000200"/>
</dbReference>
<reference evidence="3" key="1">
    <citation type="submission" date="2018-08" db="EMBL/GenBank/DDBJ databases">
        <authorList>
            <person name="Rossello M."/>
        </authorList>
    </citation>
    <scope>NUCLEOTIDE SEQUENCE [LARGE SCALE GENOMIC DNA]</scope>
    <source>
        <strain evidence="3">cv. Chinese Spring</strain>
    </source>
</reference>
<dbReference type="Pfam" id="PF14214">
    <property type="entry name" value="Helitron_like_N"/>
    <property type="match status" value="1"/>
</dbReference>
<feature type="region of interest" description="Disordered" evidence="1">
    <location>
        <begin position="51"/>
        <end position="125"/>
    </location>
</feature>
<feature type="region of interest" description="Disordered" evidence="1">
    <location>
        <begin position="522"/>
        <end position="545"/>
    </location>
</feature>
<dbReference type="Gramene" id="TraesJAG1A03G00082160.1">
    <property type="protein sequence ID" value="TraesJAG1A03G00082160.1"/>
    <property type="gene ID" value="TraesJAG1A03G00082160"/>
</dbReference>
<evidence type="ECO:0000256" key="1">
    <source>
        <dbReference type="SAM" id="MobiDB-lite"/>
    </source>
</evidence>
<evidence type="ECO:0000259" key="2">
    <source>
        <dbReference type="Pfam" id="PF14214"/>
    </source>
</evidence>
<dbReference type="Gramene" id="TraesCAD_scaffold_042170_01G000300.1">
    <property type="protein sequence ID" value="TraesCAD_scaffold_042170_01G000300.1"/>
    <property type="gene ID" value="TraesCAD_scaffold_042170_01G000300"/>
</dbReference>
<dbReference type="Gramene" id="TraesJUL1A03G00081720.1">
    <property type="protein sequence ID" value="TraesJUL1A03G00081720.1"/>
    <property type="gene ID" value="TraesJUL1A03G00081720"/>
</dbReference>
<feature type="compositionally biased region" description="Low complexity" evidence="1">
    <location>
        <begin position="529"/>
        <end position="543"/>
    </location>
</feature>
<dbReference type="AlphaFoldDB" id="A0A3B5XYF4"/>
<dbReference type="Gramene" id="TraesWEE_scaffold_032905_01G000100.1">
    <property type="protein sequence ID" value="TraesWEE_scaffold_032905_01G000100.1"/>
    <property type="gene ID" value="TraesWEE_scaffold_032905_01G000100"/>
</dbReference>
<dbReference type="Gramene" id="TraesSTA1A03G00082570.1">
    <property type="protein sequence ID" value="TraesSTA1A03G00082570.1"/>
    <property type="gene ID" value="TraesSTA1A03G00082570"/>
</dbReference>
<feature type="region of interest" description="Disordered" evidence="1">
    <location>
        <begin position="1"/>
        <end position="34"/>
    </location>
</feature>
<dbReference type="Gramene" id="TraesCS1A02G165500.1">
    <property type="protein sequence ID" value="TraesCS1A02G165500.1"/>
    <property type="gene ID" value="TraesCS1A02G165500"/>
</dbReference>
<feature type="domain" description="Helitron helicase-like" evidence="2">
    <location>
        <begin position="552"/>
        <end position="733"/>
    </location>
</feature>
<evidence type="ECO:0000313" key="4">
    <source>
        <dbReference type="Proteomes" id="UP000019116"/>
    </source>
</evidence>
<dbReference type="SMR" id="A0A3B5XYF4"/>
<sequence>MPRAPIAAHGRGDGRAVAHARGSGPAGARGRASARGRGNVAMLVPSDVLPGPVASRGGARAKGVGRGRARGRGSGRGRGCGDVDGTLPGHVAGRGGARARGTGRGRAGERPPGRGRGHGNVSLPDSAIGRAVPLLANVQPGPTAARGHVPGTAKSYVPRPPLGALPRSRPRDSWFPYLSPAVTTVNRIKRKASMKLRRSKYEDHVVMGPLERDWQGYSVAFAESLKASYADRSYCGAPEFLCQYCGASFWFAECVQSKSSWTKRKIIYNLYCKGAQVYIPPFKDPPAYLRELLHFNGTSRAKKFLRNIRQYNCMFAFTSMGAKIDHSLDSTRGPKIFKISGQVSHRLGSLFPKGSDTPKFAELYIHDPANEITHRINALNPNDKPVGAVDESIVVGLRDMLDEFNSLVQTFREASKLIEDRGDEPIEDISIRIIGPSDGDSPQFSLPTATGLAALVVNDFTLEMSARDIIVSSRSEGLQQISSLNTAFMSLQYPLLFPYGERGFQIDVPHLIVPQDVDDDMHVDPVAEASPSDASSSQSPGGSRNRMTMQDYYRFMCHYKGDQPNPYLCYGLLSSQSVVDARACIDENRLWYILRNQDMLRSEHMQGIADAVGDGCTDGDALGKRTILPSSHTGGDRYFKENFQDGLAVCRVHGPPDIFTTFTCNPKWPEIMDALEPGQRPSDRADIVVRVYHMKLIEYLNEIKSGKAFGPIKAVLYTVEFQKRGLPHAHILIWRKGDKDGDHCPSCSCPRKQEVDYSCVCLKAVAASWNY</sequence>
<dbReference type="Proteomes" id="UP000019116">
    <property type="component" value="Chromosome 1A"/>
</dbReference>
<name>A0A3B5XYF4_WHEAT</name>
<feature type="compositionally biased region" description="Low complexity" evidence="1">
    <location>
        <begin position="20"/>
        <end position="34"/>
    </location>
</feature>
<feature type="compositionally biased region" description="Basic residues" evidence="1">
    <location>
        <begin position="63"/>
        <end position="75"/>
    </location>
</feature>
<dbReference type="Gramene" id="TraesCLE_scaffold_043952_01G000300.1">
    <property type="protein sequence ID" value="TraesCLE_scaffold_043952_01G000300.1"/>
    <property type="gene ID" value="TraesCLE_scaffold_043952_01G000300"/>
</dbReference>
<keyword evidence="4" id="KW-1185">Reference proteome</keyword>
<dbReference type="Gramene" id="TraesARI1A03G00083890.1">
    <property type="protein sequence ID" value="TraesARI1A03G00083890.1"/>
    <property type="gene ID" value="TraesARI1A03G00083890"/>
</dbReference>
<dbReference type="OMA" id="PANEITH"/>
<dbReference type="InterPro" id="IPR025476">
    <property type="entry name" value="Helitron_helicase-like"/>
</dbReference>
<dbReference type="Gramene" id="TraesLAC1A03G00084520.1">
    <property type="protein sequence ID" value="TraesLAC1A03G00084520.1"/>
    <property type="gene ID" value="TraesLAC1A03G00084520"/>
</dbReference>
<reference evidence="3" key="2">
    <citation type="submission" date="2018-10" db="UniProtKB">
        <authorList>
            <consortium name="EnsemblPlants"/>
        </authorList>
    </citation>
    <scope>IDENTIFICATION</scope>
</reference>
<accession>A0A3B5XYF4</accession>
<dbReference type="Gramene" id="TraesMAC1A03G00083490.1">
    <property type="protein sequence ID" value="TraesMAC1A03G00083490.1"/>
    <property type="gene ID" value="TraesMAC1A03G00083490"/>
</dbReference>
<dbReference type="EnsemblPlants" id="TraesCS1A02G165500.1">
    <property type="protein sequence ID" value="TraesCS1A02G165500.1"/>
    <property type="gene ID" value="TraesCS1A02G165500"/>
</dbReference>
<feature type="compositionally biased region" description="Gly residues" evidence="1">
    <location>
        <begin position="92"/>
        <end position="105"/>
    </location>
</feature>
<dbReference type="PaxDb" id="4565-Traes_1AL_9496844B4.1"/>
<dbReference type="STRING" id="4565.A0A3B5XYF4"/>